<dbReference type="AlphaFoldDB" id="A0A6B2LD46"/>
<organism evidence="2">
    <name type="scientific">Arcella intermedia</name>
    <dbReference type="NCBI Taxonomy" id="1963864"/>
    <lineage>
        <taxon>Eukaryota</taxon>
        <taxon>Amoebozoa</taxon>
        <taxon>Tubulinea</taxon>
        <taxon>Elardia</taxon>
        <taxon>Arcellinida</taxon>
        <taxon>Sphaerothecina</taxon>
        <taxon>Arcellidae</taxon>
        <taxon>Arcella</taxon>
    </lineage>
</organism>
<dbReference type="EMBL" id="GIBP01005772">
    <property type="protein sequence ID" value="NDV34741.1"/>
    <property type="molecule type" value="Transcribed_RNA"/>
</dbReference>
<evidence type="ECO:0000259" key="1">
    <source>
        <dbReference type="Pfam" id="PF06391"/>
    </source>
</evidence>
<feature type="domain" description="MAT1 centre" evidence="1">
    <location>
        <begin position="29"/>
        <end position="180"/>
    </location>
</feature>
<proteinExistence type="predicted"/>
<protein>
    <recommendedName>
        <fullName evidence="1">MAT1 centre domain-containing protein</fullName>
    </recommendedName>
</protein>
<sequence length="245" mass="28317">MCKTKLKRDKFYHTQHDDSYRHTLQESEREISKVFNHTRDDFDSLVDYNMLLEIKDSLIFSMVNGGDVKKKIKEHKELKAKAGLSKKRKLDENEKLQKQKYIIEEFKRLRKRMSARENLTFDRLRGNITAEACQQEGDKIEKADFQQAQAPRIIKLKQPKAPTLQPLAEYKPQALQGNAEFPTPELVDKEAAEKALKSTKEGAFALLPNWTSLTKIQQSESKKASGWSFLDIAQRAKEEAYGSLL</sequence>
<dbReference type="Pfam" id="PF06391">
    <property type="entry name" value="MAT1"/>
    <property type="match status" value="1"/>
</dbReference>
<evidence type="ECO:0000313" key="2">
    <source>
        <dbReference type="EMBL" id="NDV34741.1"/>
    </source>
</evidence>
<name>A0A6B2LD46_9EUKA</name>
<accession>A0A6B2LD46</accession>
<dbReference type="InterPro" id="IPR015877">
    <property type="entry name" value="MAT1_centre"/>
</dbReference>
<reference evidence="2" key="1">
    <citation type="journal article" date="2020" name="J. Eukaryot. Microbiol.">
        <title>De novo Sequencing, Assembly and Annotation of the Transcriptome for the Free-Living Testate Amoeba Arcella intermedia.</title>
        <authorList>
            <person name="Ribeiro G.M."/>
            <person name="Porfirio-Sousa A.L."/>
            <person name="Maurer-Alcala X.X."/>
            <person name="Katz L.A."/>
            <person name="Lahr D.J.G."/>
        </authorList>
    </citation>
    <scope>NUCLEOTIDE SEQUENCE</scope>
</reference>